<dbReference type="AlphaFoldDB" id="A0A5C0UHC1"/>
<dbReference type="Proteomes" id="UP000324924">
    <property type="component" value="Chromosome"/>
</dbReference>
<evidence type="ECO:0000313" key="3">
    <source>
        <dbReference type="Proteomes" id="UP000324924"/>
    </source>
</evidence>
<feature type="compositionally biased region" description="Basic and acidic residues" evidence="1">
    <location>
        <begin position="298"/>
        <end position="318"/>
    </location>
</feature>
<feature type="region of interest" description="Disordered" evidence="1">
    <location>
        <begin position="236"/>
        <end position="326"/>
    </location>
</feature>
<dbReference type="RefSeq" id="WP_148972230.1">
    <property type="nucleotide sequence ID" value="NZ_CP043314.1"/>
</dbReference>
<accession>A0A5C0UHC1</accession>
<keyword evidence="3" id="KW-1185">Reference proteome</keyword>
<feature type="compositionally biased region" description="Acidic residues" evidence="1">
    <location>
        <begin position="270"/>
        <end position="283"/>
    </location>
</feature>
<dbReference type="KEGG" id="nabu:FZC36_01490"/>
<evidence type="ECO:0000256" key="1">
    <source>
        <dbReference type="SAM" id="MobiDB-lite"/>
    </source>
</evidence>
<gene>
    <name evidence="2" type="ORF">FZC36_01490</name>
</gene>
<dbReference type="EMBL" id="CP043314">
    <property type="protein sequence ID" value="QEK39107.1"/>
    <property type="molecule type" value="Genomic_DNA"/>
</dbReference>
<feature type="compositionally biased region" description="Basic residues" evidence="1">
    <location>
        <begin position="236"/>
        <end position="260"/>
    </location>
</feature>
<sequence>MRIDSELYEQQIEHSNPKDLNEKIEKYKYEKFCTGFSNLIEFFNRVSVKLEIKSGAEYTINYKGLYNSKNNAPLKIIFIKDCLGRSIPFVFDTILKLNYKSIFIGRHSLIVLIHEGKIFEKPLFRISKDHGYLNFILSYGIERNFENSMFFQHESTIEKEKPCLVKNFIKKYKNELFCKKDKMYMFNQITQKMFFDIMELITVTESDIDTAMSLFLDFSEYLAKYEKQNEEELKKAKSISKKAKGKKGKKHKSRKNKSSKIKVTEKLEEQCEEEFVEESEHEIEELTSKEVEIDEKESETHGEDQDKIEIAPLSKDEYENNTEPEEELVIESTEDEKIDFMTEALYSHAENKKSLKKQNMIKLISKWLKHTNLYDEVNKINIKGSHVSFHINNMAVRFALPHGSSKDGASRGVMGKIARQIANIQINKVKDSGIADIKVR</sequence>
<proteinExistence type="predicted"/>
<evidence type="ECO:0000313" key="2">
    <source>
        <dbReference type="EMBL" id="QEK39107.1"/>
    </source>
</evidence>
<organism evidence="2 3">
    <name type="scientific">Candidatus Nesciobacter abundans</name>
    <dbReference type="NCBI Taxonomy" id="2601668"/>
    <lineage>
        <taxon>Bacteria</taxon>
        <taxon>Pseudomonadati</taxon>
        <taxon>Pseudomonadota</taxon>
        <taxon>Alphaproteobacteria</taxon>
        <taxon>Holosporales</taxon>
        <taxon>Holosporaceae</taxon>
        <taxon>Candidatus Nesciobacter</taxon>
    </lineage>
</organism>
<name>A0A5C0UHC1_9PROT</name>
<protein>
    <submittedName>
        <fullName evidence="2">Uncharacterized protein</fullName>
    </submittedName>
</protein>
<reference evidence="2 3" key="1">
    <citation type="submission" date="2019-08" db="EMBL/GenBank/DDBJ databases">
        <title>Highly reduced genomes of protist endosymbionts show evolutionary convergence.</title>
        <authorList>
            <person name="George E."/>
            <person name="Husnik F."/>
            <person name="Tashyreva D."/>
            <person name="Prokopchuk G."/>
            <person name="Horak A."/>
            <person name="Kwong W.K."/>
            <person name="Lukes J."/>
            <person name="Keeling P.J."/>
        </authorList>
    </citation>
    <scope>NUCLEOTIDE SEQUENCE [LARGE SCALE GENOMIC DNA]</scope>
    <source>
        <strain evidence="2">1604HC</strain>
    </source>
</reference>